<evidence type="ECO:0000313" key="2">
    <source>
        <dbReference type="Proteomes" id="UP000887566"/>
    </source>
</evidence>
<evidence type="ECO:0000313" key="3">
    <source>
        <dbReference type="WBParaSite" id="PSAMB.scaffold2958size20400.g19860.t1"/>
    </source>
</evidence>
<accession>A0A914W1E4</accession>
<keyword evidence="2" id="KW-1185">Reference proteome</keyword>
<proteinExistence type="predicted"/>
<feature type="compositionally biased region" description="Polar residues" evidence="1">
    <location>
        <begin position="1"/>
        <end position="11"/>
    </location>
</feature>
<reference evidence="3" key="1">
    <citation type="submission" date="2022-11" db="UniProtKB">
        <authorList>
            <consortium name="WormBaseParasite"/>
        </authorList>
    </citation>
    <scope>IDENTIFICATION</scope>
</reference>
<dbReference type="WBParaSite" id="PSAMB.scaffold2958size20400.g19860.t1">
    <property type="protein sequence ID" value="PSAMB.scaffold2958size20400.g19860.t1"/>
    <property type="gene ID" value="PSAMB.scaffold2958size20400.g19860"/>
</dbReference>
<evidence type="ECO:0000256" key="1">
    <source>
        <dbReference type="SAM" id="MobiDB-lite"/>
    </source>
</evidence>
<feature type="region of interest" description="Disordered" evidence="1">
    <location>
        <begin position="1"/>
        <end position="21"/>
    </location>
</feature>
<dbReference type="Proteomes" id="UP000887566">
    <property type="component" value="Unplaced"/>
</dbReference>
<protein>
    <submittedName>
        <fullName evidence="3">Uncharacterized protein</fullName>
    </submittedName>
</protein>
<sequence>MEGSSSFNTLARASPGSDAHRLRLNDHPYCITEPWINDGLRPGVGRHTEEKEMHIACVQEVWWKGEMLRDIGAGYKLLYYGTTTKNSIVVIINEQLRK</sequence>
<organism evidence="2 3">
    <name type="scientific">Plectus sambesii</name>
    <dbReference type="NCBI Taxonomy" id="2011161"/>
    <lineage>
        <taxon>Eukaryota</taxon>
        <taxon>Metazoa</taxon>
        <taxon>Ecdysozoa</taxon>
        <taxon>Nematoda</taxon>
        <taxon>Chromadorea</taxon>
        <taxon>Plectida</taxon>
        <taxon>Plectina</taxon>
        <taxon>Plectoidea</taxon>
        <taxon>Plectidae</taxon>
        <taxon>Plectus</taxon>
    </lineage>
</organism>
<dbReference type="AlphaFoldDB" id="A0A914W1E4"/>
<name>A0A914W1E4_9BILA</name>